<feature type="domain" description="DUF2231" evidence="2">
    <location>
        <begin position="14"/>
        <end position="150"/>
    </location>
</feature>
<dbReference type="AlphaFoldDB" id="A0A6G7YND9"/>
<gene>
    <name evidence="3" type="ORF">G7077_04275</name>
</gene>
<evidence type="ECO:0000313" key="3">
    <source>
        <dbReference type="EMBL" id="QIK78236.1"/>
    </source>
</evidence>
<evidence type="ECO:0000256" key="1">
    <source>
        <dbReference type="SAM" id="Phobius"/>
    </source>
</evidence>
<proteinExistence type="predicted"/>
<dbReference type="InterPro" id="IPR016923">
    <property type="entry name" value="UCP029509"/>
</dbReference>
<dbReference type="PIRSF" id="PIRSF029509">
    <property type="entry name" value="UCP029509"/>
    <property type="match status" value="1"/>
</dbReference>
<protein>
    <submittedName>
        <fullName evidence="3">DUF2231 domain-containing protein</fullName>
    </submittedName>
</protein>
<keyword evidence="1" id="KW-0812">Transmembrane</keyword>
<keyword evidence="4" id="KW-1185">Reference proteome</keyword>
<dbReference type="Pfam" id="PF09990">
    <property type="entry name" value="DUF2231"/>
    <property type="match status" value="1"/>
</dbReference>
<evidence type="ECO:0000259" key="2">
    <source>
        <dbReference type="Pfam" id="PF09990"/>
    </source>
</evidence>
<feature type="transmembrane region" description="Helical" evidence="1">
    <location>
        <begin position="116"/>
        <end position="136"/>
    </location>
</feature>
<feature type="transmembrane region" description="Helical" evidence="1">
    <location>
        <begin position="53"/>
        <end position="73"/>
    </location>
</feature>
<accession>A0A6G7YND9</accession>
<evidence type="ECO:0000313" key="4">
    <source>
        <dbReference type="Proteomes" id="UP000503222"/>
    </source>
</evidence>
<name>A0A6G7YND9_9SPHN</name>
<keyword evidence="1" id="KW-1133">Transmembrane helix</keyword>
<dbReference type="KEGG" id="spii:G7077_04275"/>
<sequence length="162" mass="17098">MNGRNPKSTAQIAGHPMHPMLVPLPIACFIGALVTDVIFLATDNSGWPEASKWLLGFGIATAALAATTGIIDYMGDDRIRRTGDALKHMMANVAVVVIEIINLVTRLSNDAADDGVGSLGVFLSLAAVVVLGYSGWKGGDLVYKHRVGVHDTDDEPATTSVR</sequence>
<feature type="transmembrane region" description="Helical" evidence="1">
    <location>
        <begin position="21"/>
        <end position="41"/>
    </location>
</feature>
<dbReference type="InterPro" id="IPR019251">
    <property type="entry name" value="DUF2231_TM"/>
</dbReference>
<organism evidence="3 4">
    <name type="scientific">Sphingomonas piscis</name>
    <dbReference type="NCBI Taxonomy" id="2714943"/>
    <lineage>
        <taxon>Bacteria</taxon>
        <taxon>Pseudomonadati</taxon>
        <taxon>Pseudomonadota</taxon>
        <taxon>Alphaproteobacteria</taxon>
        <taxon>Sphingomonadales</taxon>
        <taxon>Sphingomonadaceae</taxon>
        <taxon>Sphingomonas</taxon>
    </lineage>
</organism>
<dbReference type="RefSeq" id="WP_166410629.1">
    <property type="nucleotide sequence ID" value="NZ_CP049869.1"/>
</dbReference>
<reference evidence="3 4" key="1">
    <citation type="submission" date="2020-03" db="EMBL/GenBank/DDBJ databases">
        <title>Sphingomonas sp. nov., isolated from fish.</title>
        <authorList>
            <person name="Hyun D.-W."/>
            <person name="Bae J.-W."/>
        </authorList>
    </citation>
    <scope>NUCLEOTIDE SEQUENCE [LARGE SCALE GENOMIC DNA]</scope>
    <source>
        <strain evidence="3 4">HDW15B</strain>
    </source>
</reference>
<feature type="transmembrane region" description="Helical" evidence="1">
    <location>
        <begin position="85"/>
        <end position="104"/>
    </location>
</feature>
<dbReference type="Proteomes" id="UP000503222">
    <property type="component" value="Chromosome"/>
</dbReference>
<dbReference type="EMBL" id="CP049869">
    <property type="protein sequence ID" value="QIK78236.1"/>
    <property type="molecule type" value="Genomic_DNA"/>
</dbReference>
<keyword evidence="1" id="KW-0472">Membrane</keyword>